<evidence type="ECO:0008006" key="14">
    <source>
        <dbReference type="Google" id="ProtNLM"/>
    </source>
</evidence>
<dbReference type="InterPro" id="IPR050496">
    <property type="entry name" value="SNF2_RAD54_helicase_repair"/>
</dbReference>
<sequence length="993" mass="112519">MSLLRMRPKAIPNDRNKQFVSPSGPSPPSRRSDNYKSGDMVIKNLPFLSFLNPLRDLDCLFKPFKSPCESLRTQESVRLLSVKTLGSRRRWGNIPTSMAKVQPAVDVVMDFVQDAPQDAEPEETKKDDGPAAEPLVLWSGEVDGQDVETVVPEIIGKFLRPHQREGVQFMFDCVNGIRGFEGNGCILADDMGLGKTLQSIAIMYTLLCTSMENPDQPTINRAVVVCPTSLVKNWDDEVVKWLKGKVKTIALYESGRENVISGILSFINGSKWANKSMAPKVLIISYETFRMHAEKFVNEPQACELLICDEAHRLKNAQSQINQALAALPCRRRILLSGTPMQNDLEEFYAMVDFTNPNILGDTREFRRRYLGPILVGREPDCSDHDRKLAQRCSGEMCEIVNQFILRRTNSLNAKFLPPKLTQVVCCNLSYIQHQMYSHFLHSNAYRNMMKKNSTHVLSSITALKKLCNHPSLIIEQQASGQTKVAAGFEDCMAYLPEQGHRNRSCHPEWSGKFQVLDRLMQVMRRKTDDRIVIVSNYTQTLDVVSALCRERNFPSVRLDGSTSAKKRKSLVDVFNDPKTNSFAFLLSSKAGGCGLNLIGANRLVLFDPDWNPATDKQAAARIWREGQKKQCFIYRFVATGTLEEKIFQRQLSKEGLQSIVDDKEEVNSLSTKDLKRLFVFMEGTPSDTHDQLKCQRCKISDENEHCDHSMMVEPQIGMPAEEDLNNWSHHYSYATVEDEIMQEAQANQNLVSFVFSCRVDWELFQVRAEKERQEQLAIDQENLLKTNNRHSSDDGEDGDSAPSTDEVDIEQQLPTTSKRIRSTGRSCIAKDKPHTGRIKRRPEKTYDSSEEELSDDVGDSQSDNDEFLYEKPPTAKRPKPVELSESEVEFEGGTTVVQRHQPARMEVISGANNDCHDVQEEQSVESSNTLEMHSTESRGYASPRDDETKEEVIWACNRCTMHNPIEVDSCEGCGMPQPRRAKKHLSPSIYVE</sequence>
<evidence type="ECO:0000256" key="2">
    <source>
        <dbReference type="ARBA" id="ARBA00022741"/>
    </source>
</evidence>
<dbReference type="InterPro" id="IPR000330">
    <property type="entry name" value="SNF2_N"/>
</dbReference>
<organism evidence="13">
    <name type="scientific">Aphanomyces invadans</name>
    <dbReference type="NCBI Taxonomy" id="157072"/>
    <lineage>
        <taxon>Eukaryota</taxon>
        <taxon>Sar</taxon>
        <taxon>Stramenopiles</taxon>
        <taxon>Oomycota</taxon>
        <taxon>Saprolegniomycetes</taxon>
        <taxon>Saprolegniales</taxon>
        <taxon>Verrucalvaceae</taxon>
        <taxon>Aphanomyces</taxon>
    </lineage>
</organism>
<dbReference type="Gene3D" id="3.40.50.300">
    <property type="entry name" value="P-loop containing nucleotide triphosphate hydrolases"/>
    <property type="match status" value="1"/>
</dbReference>
<feature type="compositionally biased region" description="Acidic residues" evidence="9">
    <location>
        <begin position="849"/>
        <end position="868"/>
    </location>
</feature>
<keyword evidence="5" id="KW-0347">Helicase</keyword>
<dbReference type="AlphaFoldDB" id="A0A024TUM9"/>
<dbReference type="Pfam" id="PF00271">
    <property type="entry name" value="Helicase_C"/>
    <property type="match status" value="1"/>
</dbReference>
<dbReference type="PANTHER" id="PTHR45629:SF7">
    <property type="entry name" value="DNA EXCISION REPAIR PROTEIN ERCC-6-RELATED"/>
    <property type="match status" value="1"/>
</dbReference>
<dbReference type="PROSITE" id="PS01358">
    <property type="entry name" value="ZF_RANBP2_1"/>
    <property type="match status" value="1"/>
</dbReference>
<dbReference type="Pfam" id="PF00176">
    <property type="entry name" value="SNF2-rel_dom"/>
    <property type="match status" value="1"/>
</dbReference>
<gene>
    <name evidence="13" type="ORF">H310_09196</name>
</gene>
<feature type="compositionally biased region" description="Acidic residues" evidence="9">
    <location>
        <begin position="795"/>
        <end position="810"/>
    </location>
</feature>
<dbReference type="PROSITE" id="PS51192">
    <property type="entry name" value="HELICASE_ATP_BIND_1"/>
    <property type="match status" value="1"/>
</dbReference>
<dbReference type="FunFam" id="3.40.50.300:FF:000332">
    <property type="entry name" value="DNA repair and recombination protein RAD54-like"/>
    <property type="match status" value="1"/>
</dbReference>
<dbReference type="InterPro" id="IPR001876">
    <property type="entry name" value="Znf_RanBP2"/>
</dbReference>
<dbReference type="eggNOG" id="KOG0390">
    <property type="taxonomic scope" value="Eukaryota"/>
</dbReference>
<feature type="region of interest" description="Disordered" evidence="9">
    <location>
        <begin position="779"/>
        <end position="895"/>
    </location>
</feature>
<feature type="domain" description="Helicase C-terminal" evidence="12">
    <location>
        <begin position="516"/>
        <end position="676"/>
    </location>
</feature>
<proteinExistence type="predicted"/>
<dbReference type="GO" id="GO:0015616">
    <property type="term" value="F:DNA translocase activity"/>
    <property type="evidence" value="ECO:0007669"/>
    <property type="project" value="TreeGrafter"/>
</dbReference>
<dbReference type="InterPro" id="IPR038718">
    <property type="entry name" value="SNF2-like_sf"/>
</dbReference>
<dbReference type="InterPro" id="IPR036443">
    <property type="entry name" value="Znf_RanBP2_sf"/>
</dbReference>
<evidence type="ECO:0000259" key="11">
    <source>
        <dbReference type="PROSITE" id="PS51192"/>
    </source>
</evidence>
<dbReference type="VEuPathDB" id="FungiDB:H310_09196"/>
<dbReference type="PROSITE" id="PS51194">
    <property type="entry name" value="HELICASE_CTER"/>
    <property type="match status" value="1"/>
</dbReference>
<dbReference type="GO" id="GO:0008270">
    <property type="term" value="F:zinc ion binding"/>
    <property type="evidence" value="ECO:0007669"/>
    <property type="project" value="UniProtKB-KW"/>
</dbReference>
<feature type="domain" description="RanBP2-type" evidence="10">
    <location>
        <begin position="950"/>
        <end position="980"/>
    </location>
</feature>
<dbReference type="GO" id="GO:0005634">
    <property type="term" value="C:nucleus"/>
    <property type="evidence" value="ECO:0007669"/>
    <property type="project" value="TreeGrafter"/>
</dbReference>
<evidence type="ECO:0000256" key="4">
    <source>
        <dbReference type="ARBA" id="ARBA00022801"/>
    </source>
</evidence>
<dbReference type="Gene3D" id="2.30.30.380">
    <property type="entry name" value="Zn-finger domain of Sec23/24"/>
    <property type="match status" value="1"/>
</dbReference>
<name>A0A024TUM9_9STRA</name>
<evidence type="ECO:0000259" key="12">
    <source>
        <dbReference type="PROSITE" id="PS51194"/>
    </source>
</evidence>
<dbReference type="InterPro" id="IPR049730">
    <property type="entry name" value="SNF2/RAD54-like_C"/>
</dbReference>
<keyword evidence="4" id="KW-0378">Hydrolase</keyword>
<keyword evidence="1" id="KW-0479">Metal-binding</keyword>
<dbReference type="GO" id="GO:0007131">
    <property type="term" value="P:reciprocal meiotic recombination"/>
    <property type="evidence" value="ECO:0007669"/>
    <property type="project" value="TreeGrafter"/>
</dbReference>
<evidence type="ECO:0000256" key="9">
    <source>
        <dbReference type="SAM" id="MobiDB-lite"/>
    </source>
</evidence>
<evidence type="ECO:0000313" key="13">
    <source>
        <dbReference type="EMBL" id="ETV97870.1"/>
    </source>
</evidence>
<feature type="region of interest" description="Disordered" evidence="9">
    <location>
        <begin position="924"/>
        <end position="948"/>
    </location>
</feature>
<dbReference type="GO" id="GO:0005524">
    <property type="term" value="F:ATP binding"/>
    <property type="evidence" value="ECO:0007669"/>
    <property type="project" value="UniProtKB-KW"/>
</dbReference>
<keyword evidence="7" id="KW-0067">ATP-binding</keyword>
<dbReference type="OrthoDB" id="413460at2759"/>
<dbReference type="InterPro" id="IPR001650">
    <property type="entry name" value="Helicase_C-like"/>
</dbReference>
<dbReference type="Gene3D" id="3.40.50.10810">
    <property type="entry name" value="Tandem AAA-ATPase domain"/>
    <property type="match status" value="1"/>
</dbReference>
<feature type="region of interest" description="Disordered" evidence="9">
    <location>
        <begin position="1"/>
        <end position="36"/>
    </location>
</feature>
<dbReference type="Gene3D" id="1.20.120.850">
    <property type="entry name" value="SWI2/SNF2 ATPases, N-terminal domain"/>
    <property type="match status" value="1"/>
</dbReference>
<dbReference type="SUPFAM" id="SSF90209">
    <property type="entry name" value="Ran binding protein zinc finger-like"/>
    <property type="match status" value="1"/>
</dbReference>
<dbReference type="CDD" id="cd18004">
    <property type="entry name" value="DEXHc_RAD54"/>
    <property type="match status" value="1"/>
</dbReference>
<protein>
    <recommendedName>
        <fullName evidence="14">Protein CHROMATIN REMODELING 25</fullName>
    </recommendedName>
</protein>
<keyword evidence="3 8" id="KW-0863">Zinc-finger</keyword>
<feature type="domain" description="Helicase ATP-binding" evidence="11">
    <location>
        <begin position="176"/>
        <end position="358"/>
    </location>
</feature>
<keyword evidence="2" id="KW-0547">Nucleotide-binding</keyword>
<dbReference type="InterPro" id="IPR014001">
    <property type="entry name" value="Helicase_ATP-bd"/>
</dbReference>
<dbReference type="SMART" id="SM00490">
    <property type="entry name" value="HELICc"/>
    <property type="match status" value="1"/>
</dbReference>
<evidence type="ECO:0000256" key="8">
    <source>
        <dbReference type="PROSITE-ProRule" id="PRU00322"/>
    </source>
</evidence>
<dbReference type="GeneID" id="20086246"/>
<dbReference type="SMART" id="SM00487">
    <property type="entry name" value="DEXDc"/>
    <property type="match status" value="1"/>
</dbReference>
<dbReference type="EMBL" id="KI913971">
    <property type="protein sequence ID" value="ETV97870.1"/>
    <property type="molecule type" value="Genomic_DNA"/>
</dbReference>
<evidence type="ECO:0000256" key="7">
    <source>
        <dbReference type="ARBA" id="ARBA00022840"/>
    </source>
</evidence>
<evidence type="ECO:0000256" key="3">
    <source>
        <dbReference type="ARBA" id="ARBA00022771"/>
    </source>
</evidence>
<dbReference type="InterPro" id="IPR027417">
    <property type="entry name" value="P-loop_NTPase"/>
</dbReference>
<evidence type="ECO:0000256" key="6">
    <source>
        <dbReference type="ARBA" id="ARBA00022833"/>
    </source>
</evidence>
<keyword evidence="6" id="KW-0862">Zinc</keyword>
<dbReference type="STRING" id="157072.A0A024TUM9"/>
<evidence type="ECO:0000256" key="1">
    <source>
        <dbReference type="ARBA" id="ARBA00022723"/>
    </source>
</evidence>
<dbReference type="PROSITE" id="PS50199">
    <property type="entry name" value="ZF_RANBP2_2"/>
    <property type="match status" value="1"/>
</dbReference>
<reference evidence="13" key="1">
    <citation type="submission" date="2013-12" db="EMBL/GenBank/DDBJ databases">
        <title>The Genome Sequence of Aphanomyces invadans NJM9701.</title>
        <authorList>
            <consortium name="The Broad Institute Genomics Platform"/>
            <person name="Russ C."/>
            <person name="Tyler B."/>
            <person name="van West P."/>
            <person name="Dieguez-Uribeondo J."/>
            <person name="Young S.K."/>
            <person name="Zeng Q."/>
            <person name="Gargeya S."/>
            <person name="Fitzgerald M."/>
            <person name="Abouelleil A."/>
            <person name="Alvarado L."/>
            <person name="Chapman S.B."/>
            <person name="Gainer-Dewar J."/>
            <person name="Goldberg J."/>
            <person name="Griggs A."/>
            <person name="Gujja S."/>
            <person name="Hansen M."/>
            <person name="Howarth C."/>
            <person name="Imamovic A."/>
            <person name="Ireland A."/>
            <person name="Larimer J."/>
            <person name="McCowan C."/>
            <person name="Murphy C."/>
            <person name="Pearson M."/>
            <person name="Poon T.W."/>
            <person name="Priest M."/>
            <person name="Roberts A."/>
            <person name="Saif S."/>
            <person name="Shea T."/>
            <person name="Sykes S."/>
            <person name="Wortman J."/>
            <person name="Nusbaum C."/>
            <person name="Birren B."/>
        </authorList>
    </citation>
    <scope>NUCLEOTIDE SEQUENCE [LARGE SCALE GENOMIC DNA]</scope>
    <source>
        <strain evidence="13">NJM9701</strain>
    </source>
</reference>
<evidence type="ECO:0000256" key="5">
    <source>
        <dbReference type="ARBA" id="ARBA00022806"/>
    </source>
</evidence>
<dbReference type="SUPFAM" id="SSF52540">
    <property type="entry name" value="P-loop containing nucleoside triphosphate hydrolases"/>
    <property type="match status" value="2"/>
</dbReference>
<dbReference type="RefSeq" id="XP_008873431.1">
    <property type="nucleotide sequence ID" value="XM_008875209.1"/>
</dbReference>
<dbReference type="GO" id="GO:0004386">
    <property type="term" value="F:helicase activity"/>
    <property type="evidence" value="ECO:0007669"/>
    <property type="project" value="UniProtKB-KW"/>
</dbReference>
<dbReference type="FunFam" id="3.40.50.10810:FF:000021">
    <property type="entry name" value="DNA repair and recombination protein RAD54"/>
    <property type="match status" value="1"/>
</dbReference>
<dbReference type="PANTHER" id="PTHR45629">
    <property type="entry name" value="SNF2/RAD54 FAMILY MEMBER"/>
    <property type="match status" value="1"/>
</dbReference>
<dbReference type="CDD" id="cd18793">
    <property type="entry name" value="SF2_C_SNF"/>
    <property type="match status" value="1"/>
</dbReference>
<evidence type="ECO:0000259" key="10">
    <source>
        <dbReference type="PROSITE" id="PS50199"/>
    </source>
</evidence>
<dbReference type="GO" id="GO:0016787">
    <property type="term" value="F:hydrolase activity"/>
    <property type="evidence" value="ECO:0007669"/>
    <property type="project" value="UniProtKB-KW"/>
</dbReference>
<dbReference type="GO" id="GO:0045003">
    <property type="term" value="P:double-strand break repair via synthesis-dependent strand annealing"/>
    <property type="evidence" value="ECO:0007669"/>
    <property type="project" value="TreeGrafter"/>
</dbReference>
<accession>A0A024TUM9</accession>